<dbReference type="HOGENOM" id="CLU_2552792_0_0_7"/>
<evidence type="ECO:0000256" key="1">
    <source>
        <dbReference type="SAM" id="SignalP"/>
    </source>
</evidence>
<dbReference type="EMBL" id="JH600068">
    <property type="protein sequence ID" value="EIG52755.1"/>
    <property type="molecule type" value="Genomic_DNA"/>
</dbReference>
<sequence>MRTLIRACTIAALLSLWPAGFTLAGTVYTETYTQNWTVEDDPSPPEEYVAMAREPVVVAPAVPPAPMPAPMPAPDPYRYSWIAPSY</sequence>
<evidence type="ECO:0000313" key="2">
    <source>
        <dbReference type="EMBL" id="EIG52755.1"/>
    </source>
</evidence>
<gene>
    <name evidence="2" type="ORF">DesU5LDRAFT_1054</name>
</gene>
<organism evidence="2">
    <name type="scientific">Desulfovibrio sp. U5L</name>
    <dbReference type="NCBI Taxonomy" id="596152"/>
    <lineage>
        <taxon>Bacteria</taxon>
        <taxon>Pseudomonadati</taxon>
        <taxon>Thermodesulfobacteriota</taxon>
        <taxon>Desulfovibrionia</taxon>
        <taxon>Desulfovibrionales</taxon>
        <taxon>Desulfovibrionaceae</taxon>
        <taxon>Desulfovibrio</taxon>
    </lineage>
</organism>
<dbReference type="AlphaFoldDB" id="I2PYZ9"/>
<keyword evidence="1" id="KW-0732">Signal</keyword>
<reference evidence="2" key="1">
    <citation type="submission" date="2011-11" db="EMBL/GenBank/DDBJ databases">
        <title>Improved High-Quality Draft sequence of Desulfovibrio sp. U5L.</title>
        <authorList>
            <consortium name="US DOE Joint Genome Institute"/>
            <person name="Lucas S."/>
            <person name="Han J."/>
            <person name="Lapidus A."/>
            <person name="Cheng J.-F."/>
            <person name="Goodwin L."/>
            <person name="Pitluck S."/>
            <person name="Peters L."/>
            <person name="Ovchinnikova G."/>
            <person name="Held B."/>
            <person name="Detter J.C."/>
            <person name="Han C."/>
            <person name="Tapia R."/>
            <person name="Land M."/>
            <person name="Hauser L."/>
            <person name="Kyrpides N."/>
            <person name="Ivanova N."/>
            <person name="Pagani I."/>
            <person name="Gabster J."/>
            <person name="Walker C."/>
            <person name="Stolyar S."/>
            <person name="Stahl D."/>
            <person name="Arkin A."/>
            <person name="Dehal P."/>
            <person name="Hazen T."/>
            <person name="Woyke T."/>
        </authorList>
    </citation>
    <scope>NUCLEOTIDE SEQUENCE [LARGE SCALE GENOMIC DNA]</scope>
    <source>
        <strain evidence="2">U5L</strain>
    </source>
</reference>
<proteinExistence type="predicted"/>
<accession>I2PYZ9</accession>
<dbReference type="OrthoDB" id="9858089at2"/>
<dbReference type="eggNOG" id="ENOG50318RE">
    <property type="taxonomic scope" value="Bacteria"/>
</dbReference>
<name>I2PYZ9_9BACT</name>
<feature type="signal peptide" evidence="1">
    <location>
        <begin position="1"/>
        <end position="24"/>
    </location>
</feature>
<feature type="chain" id="PRO_5003664202" evidence="1">
    <location>
        <begin position="25"/>
        <end position="86"/>
    </location>
</feature>
<protein>
    <submittedName>
        <fullName evidence="2">Uncharacterized protein</fullName>
    </submittedName>
</protein>